<dbReference type="Pfam" id="PF03108">
    <property type="entry name" value="DBD_Tnp_Mut"/>
    <property type="match status" value="1"/>
</dbReference>
<dbReference type="InterPro" id="IPR018289">
    <property type="entry name" value="MULE_transposase_dom"/>
</dbReference>
<evidence type="ECO:0000256" key="4">
    <source>
        <dbReference type="PROSITE-ProRule" id="PRU00325"/>
    </source>
</evidence>
<evidence type="ECO:0000256" key="3">
    <source>
        <dbReference type="ARBA" id="ARBA00022833"/>
    </source>
</evidence>
<dbReference type="Pfam" id="PF10551">
    <property type="entry name" value="MULE"/>
    <property type="match status" value="1"/>
</dbReference>
<feature type="region of interest" description="Disordered" evidence="5">
    <location>
        <begin position="286"/>
        <end position="321"/>
    </location>
</feature>
<dbReference type="Proteomes" id="UP000467841">
    <property type="component" value="Unassembled WGS sequence"/>
</dbReference>
<feature type="compositionally biased region" description="Acidic residues" evidence="5">
    <location>
        <begin position="249"/>
        <end position="260"/>
    </location>
</feature>
<feature type="region of interest" description="Disordered" evidence="5">
    <location>
        <begin position="233"/>
        <end position="260"/>
    </location>
</feature>
<evidence type="ECO:0000256" key="1">
    <source>
        <dbReference type="ARBA" id="ARBA00022723"/>
    </source>
</evidence>
<proteinExistence type="predicted"/>
<gene>
    <name evidence="7" type="ORF">MERR_LOCUS27669</name>
</gene>
<dbReference type="EMBL" id="CACVBM020001229">
    <property type="protein sequence ID" value="CAA7040434.1"/>
    <property type="molecule type" value="Genomic_DNA"/>
</dbReference>
<keyword evidence="8" id="KW-1185">Reference proteome</keyword>
<evidence type="ECO:0000256" key="2">
    <source>
        <dbReference type="ARBA" id="ARBA00022771"/>
    </source>
</evidence>
<feature type="region of interest" description="Disordered" evidence="5">
    <location>
        <begin position="184"/>
        <end position="207"/>
    </location>
</feature>
<dbReference type="OrthoDB" id="1110757at2759"/>
<name>A0A6D2JB22_9BRAS</name>
<dbReference type="PANTHER" id="PTHR31973">
    <property type="entry name" value="POLYPROTEIN, PUTATIVE-RELATED"/>
    <property type="match status" value="1"/>
</dbReference>
<keyword evidence="2 4" id="KW-0863">Zinc-finger</keyword>
<evidence type="ECO:0000256" key="5">
    <source>
        <dbReference type="SAM" id="MobiDB-lite"/>
    </source>
</evidence>
<protein>
    <recommendedName>
        <fullName evidence="6">SWIM-type domain-containing protein</fullName>
    </recommendedName>
</protein>
<feature type="domain" description="SWIM-type" evidence="6">
    <location>
        <begin position="818"/>
        <end position="850"/>
    </location>
</feature>
<dbReference type="PANTHER" id="PTHR31973:SF113">
    <property type="entry name" value="PROTEIN FAR1-RELATED SEQUENCE 5-LIKE"/>
    <property type="match status" value="1"/>
</dbReference>
<feature type="compositionally biased region" description="Polar residues" evidence="5">
    <location>
        <begin position="287"/>
        <end position="309"/>
    </location>
</feature>
<evidence type="ECO:0000259" key="6">
    <source>
        <dbReference type="PROSITE" id="PS50966"/>
    </source>
</evidence>
<feature type="compositionally biased region" description="Basic and acidic residues" evidence="5">
    <location>
        <begin position="237"/>
        <end position="246"/>
    </location>
</feature>
<organism evidence="7 8">
    <name type="scientific">Microthlaspi erraticum</name>
    <dbReference type="NCBI Taxonomy" id="1685480"/>
    <lineage>
        <taxon>Eukaryota</taxon>
        <taxon>Viridiplantae</taxon>
        <taxon>Streptophyta</taxon>
        <taxon>Embryophyta</taxon>
        <taxon>Tracheophyta</taxon>
        <taxon>Spermatophyta</taxon>
        <taxon>Magnoliopsida</taxon>
        <taxon>eudicotyledons</taxon>
        <taxon>Gunneridae</taxon>
        <taxon>Pentapetalae</taxon>
        <taxon>rosids</taxon>
        <taxon>malvids</taxon>
        <taxon>Brassicales</taxon>
        <taxon>Brassicaceae</taxon>
        <taxon>Coluteocarpeae</taxon>
        <taxon>Microthlaspi</taxon>
    </lineage>
</organism>
<evidence type="ECO:0000313" key="7">
    <source>
        <dbReference type="EMBL" id="CAA7040434.1"/>
    </source>
</evidence>
<dbReference type="SMART" id="SM00575">
    <property type="entry name" value="ZnF_PMZ"/>
    <property type="match status" value="1"/>
</dbReference>
<dbReference type="PROSITE" id="PS50966">
    <property type="entry name" value="ZF_SWIM"/>
    <property type="match status" value="1"/>
</dbReference>
<dbReference type="AlphaFoldDB" id="A0A6D2JB22"/>
<accession>A0A6D2JB22</accession>
<dbReference type="Pfam" id="PF04434">
    <property type="entry name" value="SWIM"/>
    <property type="match status" value="1"/>
</dbReference>
<evidence type="ECO:0000313" key="8">
    <source>
        <dbReference type="Proteomes" id="UP000467841"/>
    </source>
</evidence>
<reference evidence="7" key="1">
    <citation type="submission" date="2020-01" db="EMBL/GenBank/DDBJ databases">
        <authorList>
            <person name="Mishra B."/>
        </authorList>
    </citation>
    <scope>NUCLEOTIDE SEQUENCE [LARGE SCALE GENOMIC DNA]</scope>
</reference>
<dbReference type="InterPro" id="IPR004332">
    <property type="entry name" value="Transposase_MuDR"/>
</dbReference>
<keyword evidence="1" id="KW-0479">Metal-binding</keyword>
<dbReference type="GO" id="GO:0008270">
    <property type="term" value="F:zinc ion binding"/>
    <property type="evidence" value="ECO:0007669"/>
    <property type="project" value="UniProtKB-KW"/>
</dbReference>
<sequence>MNDDEDGGAVNTPLLPSQLPDIDKVYLLVGTWNREDNGMWIFETDPSCGEKSINLQSGLSFAVLINIVRGTLHLLSRHITVKLAYQYPEWMAIDDGDGSTPQYITDDQEVEVFVQMRRHIEEVNLCVTVKRVDGEMTGDNTSPICTQLPPTVTDSDVRIVPAATEEDDTEDDWHVFAISETPLTRPNTAVNPSKGGDQVVPNIGGGKRVPQGKRLRTNGITIREGGDTIRLRSPICDPRDKGKAVAEDVGSDTDTSDDDAIVPDLKRMKGRSPVITRNGEVVRRQLFPQTEVHTGENSSEAHSAAQYSDNGDGDGGDMEQSTWGRFDEALHLLLTDLSPDPAMFGRDAPPVFEVWEDDPIESALADVSYEGDKIFVGKVFKSITDCKLKLAIHAINRKFHFRTSRSSPSFMVMKCSCPTCEWRIYSLLMDGSGNFQIRQATLTHTCTVDDRRNYHKLATTQVIGEIMQSKFVGIKKGPNPSGVRKILLDDYHVNVSYWKAWRARELAMDNAMGSRAGSYALLPAYLSQLQRANPGSICVLEHVAEPGGGSRFKYTFIAYGASIAGYPFMRKVIVVDGTSLKGKFGGCLLSACAQDANFQIFPLAFAVVDSENDSSWEWYLRKLSAFIGDSVDLVFISDRHASILSAISKVFPLANHGACTVHLWRNVKSHFKSKRLANLMSAAARAFTVSEFNKAFLHIQRLNPGCAAYLLDIGFQHWTRVHFPGKRFNIMDSNIAESWNAVLKEAREFPLICMLEYIRTSVMNWFAIRRAKSNLHQGTLTPNVRKIIEKTFEDSTSLAVRPICPMEFQVQEPDGDCFTVKILDGTCTCMQFQQLGLPCAHAIAAAATINLPTDSMVSWVFYGESWTRGFDGKIYPVPSVGSMEIGDEISGELMPPAVRRPPGRPKKLRILSRGEFKQQTEADDAHAVVVEDITKPPAGLQYDGRCSDRGVWKVLLGTSFFGNRLNNGFHIEG</sequence>
<dbReference type="InterPro" id="IPR007527">
    <property type="entry name" value="Znf_SWIM"/>
</dbReference>
<comment type="caution">
    <text evidence="7">The sequence shown here is derived from an EMBL/GenBank/DDBJ whole genome shotgun (WGS) entry which is preliminary data.</text>
</comment>
<keyword evidence="3" id="KW-0862">Zinc</keyword>
<dbReference type="InterPro" id="IPR006564">
    <property type="entry name" value="Znf_PMZ"/>
</dbReference>